<evidence type="ECO:0000256" key="2">
    <source>
        <dbReference type="SAM" id="Phobius"/>
    </source>
</evidence>
<evidence type="ECO:0000313" key="4">
    <source>
        <dbReference type="EMBL" id="WCZ39700.1"/>
    </source>
</evidence>
<dbReference type="Proteomes" id="UP001218071">
    <property type="component" value="Chromosome"/>
</dbReference>
<protein>
    <submittedName>
        <fullName evidence="4">Uncharacterized protein</fullName>
    </submittedName>
</protein>
<proteinExistence type="predicted"/>
<organism evidence="4 5">
    <name type="scientific">Corynebacterium jeddahense</name>
    <dbReference type="NCBI Taxonomy" id="1414719"/>
    <lineage>
        <taxon>Bacteria</taxon>
        <taxon>Bacillati</taxon>
        <taxon>Actinomycetota</taxon>
        <taxon>Actinomycetes</taxon>
        <taxon>Mycobacteriales</taxon>
        <taxon>Corynebacteriaceae</taxon>
        <taxon>Corynebacterium</taxon>
    </lineage>
</organism>
<evidence type="ECO:0000256" key="3">
    <source>
        <dbReference type="SAM" id="SignalP"/>
    </source>
</evidence>
<sequence length="801" mass="86245">MRVGKRVIAAAVAASLGAGIVLPVQAGAVIEQSRSFSVDVSTGIVEGFQSAEVNKGRVSWLNYNSPSYGTMPNAFYIDGYANGTKVEFAGDATAVQTRTEGDTDIVTLTHTDRNQGVQLVRTFRVNGKSVTVDVELNNVSGQAKDLALNLTNGMMSYDYDLAAKRSGAGYNVMVGGRYNLNAQFPGAASVGAGDSVNNAVAGKNNDARYQAGVWNATVANGGSLKGQMVLSGDANENLKDSDGDGFPDEWERNGFTAADGTQFPLNRWGADPNKKDLFLQLNWMKSEWETKHCSEKRQYAPTEEDFGRFLDCANANVNVYRPSRQTLNDLVDLFDKRGYNLHIDAGEYYNNIPGLEPHGGPTVDYTPYYFNGEVPGTHLLRDRKELLGDRQSVFRVGIIGDTQERGNLSSGNGLLSNGAFYVADNYLMTSQEQLRNTILHEFGHNLGLTHSGAKAVNPPDSSYVPKYKSVMNYLYQFSHFDYSDSTSTNYDNTPIPQACTNGTSRCYNGSYAIKPDWSNLDLVNGEIGRTNGTTGVDEVDTPGHKYPTVRDLEIMAAEENNGKAGFRVDTDKQNIIIANRSDSKVNVQISNLGIDLHKFTLQVNYPGGQFRKEYPVESALSDYSKLPVEVPISNTAGYTGSSMPVQFRIYNEDGKLVSNETIDFSVLNYTTSDMDTLVKNLEKTDSPLLKDAQNTVGKKDAAAPTLSKPAPIATAGNTTVQPGNRNPGVTEFDPVPQERTTPAPQPQPSAATTAKPLNQQQGQTAGGNGGNGASPGLIVGIIIALLAVLGLGGVAAMGGGF</sequence>
<gene>
    <name evidence="4" type="ORF">CJEDD_10650</name>
</gene>
<dbReference type="EMBL" id="CP063194">
    <property type="protein sequence ID" value="WCZ39700.1"/>
    <property type="molecule type" value="Genomic_DNA"/>
</dbReference>
<accession>A0ABY7ULW5</accession>
<dbReference type="SUPFAM" id="SSF55486">
    <property type="entry name" value="Metalloproteases ('zincins'), catalytic domain"/>
    <property type="match status" value="1"/>
</dbReference>
<keyword evidence="5" id="KW-1185">Reference proteome</keyword>
<dbReference type="InterPro" id="IPR024079">
    <property type="entry name" value="MetalloPept_cat_dom_sf"/>
</dbReference>
<dbReference type="RefSeq" id="WP_042409093.1">
    <property type="nucleotide sequence ID" value="NZ_CBYN010000108.1"/>
</dbReference>
<keyword evidence="3" id="KW-0732">Signal</keyword>
<feature type="region of interest" description="Disordered" evidence="1">
    <location>
        <begin position="690"/>
        <end position="769"/>
    </location>
</feature>
<feature type="signal peptide" evidence="3">
    <location>
        <begin position="1"/>
        <end position="26"/>
    </location>
</feature>
<name>A0ABY7ULW5_9CORY</name>
<feature type="compositionally biased region" description="Polar residues" evidence="1">
    <location>
        <begin position="715"/>
        <end position="724"/>
    </location>
</feature>
<feature type="transmembrane region" description="Helical" evidence="2">
    <location>
        <begin position="777"/>
        <end position="798"/>
    </location>
</feature>
<feature type="compositionally biased region" description="Low complexity" evidence="1">
    <location>
        <begin position="748"/>
        <end position="763"/>
    </location>
</feature>
<keyword evidence="2" id="KW-0812">Transmembrane</keyword>
<keyword evidence="2" id="KW-0472">Membrane</keyword>
<reference evidence="4 5" key="1">
    <citation type="submission" date="2020-10" db="EMBL/GenBank/DDBJ databases">
        <title>Complete genome sequence of Corynebacterium jeddahense DSM 45997, type strain of Corynebacterium jeddahense.</title>
        <authorList>
            <person name="Busche T."/>
            <person name="Kalinowski J."/>
            <person name="Ruckert C."/>
        </authorList>
    </citation>
    <scope>NUCLEOTIDE SEQUENCE [LARGE SCALE GENOMIC DNA]</scope>
    <source>
        <strain evidence="4 5">DSM 45997</strain>
    </source>
</reference>
<evidence type="ECO:0000256" key="1">
    <source>
        <dbReference type="SAM" id="MobiDB-lite"/>
    </source>
</evidence>
<dbReference type="Gene3D" id="3.40.390.10">
    <property type="entry name" value="Collagenase (Catalytic Domain)"/>
    <property type="match status" value="1"/>
</dbReference>
<keyword evidence="2" id="KW-1133">Transmembrane helix</keyword>
<feature type="chain" id="PRO_5046959164" evidence="3">
    <location>
        <begin position="27"/>
        <end position="801"/>
    </location>
</feature>
<evidence type="ECO:0000313" key="5">
    <source>
        <dbReference type="Proteomes" id="UP001218071"/>
    </source>
</evidence>